<organism evidence="1 2">
    <name type="scientific">Leptotrichia wadei</name>
    <dbReference type="NCBI Taxonomy" id="157687"/>
    <lineage>
        <taxon>Bacteria</taxon>
        <taxon>Fusobacteriati</taxon>
        <taxon>Fusobacteriota</taxon>
        <taxon>Fusobacteriia</taxon>
        <taxon>Fusobacteriales</taxon>
        <taxon>Leptotrichiaceae</taxon>
        <taxon>Leptotrichia</taxon>
    </lineage>
</organism>
<proteinExistence type="predicted"/>
<reference evidence="1 2" key="1">
    <citation type="submission" date="2019-07" db="EMBL/GenBank/DDBJ databases">
        <title>Complete Genome Sequence of Leptotrichia wadei Strain JMUB3933.</title>
        <authorList>
            <person name="Watanabe S."/>
            <person name="Cui L."/>
        </authorList>
    </citation>
    <scope>NUCLEOTIDE SEQUENCE [LARGE SCALE GENOMIC DNA]</scope>
    <source>
        <strain evidence="1 2">JMUB3933</strain>
    </source>
</reference>
<evidence type="ECO:0000313" key="1">
    <source>
        <dbReference type="EMBL" id="BBM47412.1"/>
    </source>
</evidence>
<dbReference type="Proteomes" id="UP000321397">
    <property type="component" value="Chromosome"/>
</dbReference>
<evidence type="ECO:0000313" key="2">
    <source>
        <dbReference type="Proteomes" id="UP000321397"/>
    </source>
</evidence>
<name>A0A510K6Y4_9FUSO</name>
<dbReference type="EMBL" id="AP019834">
    <property type="protein sequence ID" value="BBM47412.1"/>
    <property type="molecule type" value="Genomic_DNA"/>
</dbReference>
<accession>A0A510K6Y4</accession>
<gene>
    <name evidence="1" type="ORF">JMUB3933_0913</name>
</gene>
<dbReference type="RefSeq" id="WP_232049883.1">
    <property type="nucleotide sequence ID" value="NZ_AP019834.1"/>
</dbReference>
<protein>
    <submittedName>
        <fullName evidence="1">Uncharacterized protein</fullName>
    </submittedName>
</protein>
<sequence>MDIKVKLSKKMKEYIGEIREKALSENRTEYENALENYRKYLLKKIQEMYLQFVN</sequence>
<dbReference type="AlphaFoldDB" id="A0A510K6Y4"/>